<dbReference type="InterPro" id="IPR027417">
    <property type="entry name" value="P-loop_NTPase"/>
</dbReference>
<name>A0A6C0K6S8_9ZZZZ</name>
<dbReference type="InterPro" id="IPR038718">
    <property type="entry name" value="SNF2-like_sf"/>
</dbReference>
<dbReference type="InterPro" id="IPR014001">
    <property type="entry name" value="Helicase_ATP-bd"/>
</dbReference>
<dbReference type="EMBL" id="MN740801">
    <property type="protein sequence ID" value="QHU12510.1"/>
    <property type="molecule type" value="Genomic_DNA"/>
</dbReference>
<reference evidence="6" key="1">
    <citation type="journal article" date="2020" name="Nature">
        <title>Giant virus diversity and host interactions through global metagenomics.</title>
        <authorList>
            <person name="Schulz F."/>
            <person name="Roux S."/>
            <person name="Paez-Espino D."/>
            <person name="Jungbluth S."/>
            <person name="Walsh D.A."/>
            <person name="Denef V.J."/>
            <person name="McMahon K.D."/>
            <person name="Konstantinidis K.T."/>
            <person name="Eloe-Fadrosh E.A."/>
            <person name="Kyrpides N.C."/>
            <person name="Woyke T."/>
        </authorList>
    </citation>
    <scope>NUCLEOTIDE SEQUENCE</scope>
    <source>
        <strain evidence="6">GVMAG-S-1101171-110</strain>
    </source>
</reference>
<dbReference type="PROSITE" id="PS51194">
    <property type="entry name" value="HELICASE_CTER"/>
    <property type="match status" value="1"/>
</dbReference>
<dbReference type="SMART" id="SM00490">
    <property type="entry name" value="HELICc"/>
    <property type="match status" value="1"/>
</dbReference>
<dbReference type="PANTHER" id="PTHR45626">
    <property type="entry name" value="TRANSCRIPTION TERMINATION FACTOR 2-RELATED"/>
    <property type="match status" value="1"/>
</dbReference>
<evidence type="ECO:0000256" key="1">
    <source>
        <dbReference type="ARBA" id="ARBA00022741"/>
    </source>
</evidence>
<dbReference type="Gene3D" id="3.40.50.300">
    <property type="entry name" value="P-loop containing nucleotide triphosphate hydrolases"/>
    <property type="match status" value="1"/>
</dbReference>
<protein>
    <recommendedName>
        <fullName evidence="7">Helicase</fullName>
    </recommendedName>
</protein>
<dbReference type="SUPFAM" id="SSF52540">
    <property type="entry name" value="P-loop containing nucleoside triphosphate hydrolases"/>
    <property type="match status" value="2"/>
</dbReference>
<keyword evidence="1" id="KW-0547">Nucleotide-binding</keyword>
<dbReference type="Pfam" id="PF00176">
    <property type="entry name" value="SNF2-rel_dom"/>
    <property type="match status" value="1"/>
</dbReference>
<keyword evidence="2" id="KW-0378">Hydrolase</keyword>
<dbReference type="GO" id="GO:0005634">
    <property type="term" value="C:nucleus"/>
    <property type="evidence" value="ECO:0007669"/>
    <property type="project" value="TreeGrafter"/>
</dbReference>
<sequence>MTDIAILKPAWKDAVYHDHQEYGIRWMMECEQKGYPIANTDKFVRGGILGDKMGVGKTIQSIGLIVNGDGLNTLVVTPLAVRGQWESEFRRSDVNLYLPTQWGGTWRHQGSVIPGRKTVYLAHYDKIASKPELCKGALYDRMILDEAHTIRNAATKKAQSILNIAEAVKYKWALTGTPITNGMDDCTTYLKFIGFPTAPGKKWQESYTEWAQNIYLSRRLTECPLKGDSIIPPTPMEEVRHLDFTSKDEEAVYSGILKNEESKWRDASALEGRAYILEMFAILLRLRQVSVNPQIYIKARRKEVFGWSGPEFNNVSRKFDEVSHLLRDAHEAGEAHKWIVFCQFHEEMILMEAFLKAHSFVGQILQYHGGLSMKEREAALKESKSMPEVNGSKQDVFLIQLKAGSTGLNLQQYDRIIFVSPWWTPSEMEQAKARAVRIGQKKVVKIYQLQLRTEQGFNIDKFMMDKVFQKKELGDMFESWSVHLKPDDTEIVSTP</sequence>
<accession>A0A6C0K6S8</accession>
<evidence type="ECO:0008006" key="7">
    <source>
        <dbReference type="Google" id="ProtNLM"/>
    </source>
</evidence>
<dbReference type="InterPro" id="IPR049730">
    <property type="entry name" value="SNF2/RAD54-like_C"/>
</dbReference>
<proteinExistence type="predicted"/>
<dbReference type="Pfam" id="PF00271">
    <property type="entry name" value="Helicase_C"/>
    <property type="match status" value="1"/>
</dbReference>
<dbReference type="InterPro" id="IPR000330">
    <property type="entry name" value="SNF2_N"/>
</dbReference>
<feature type="domain" description="Helicase ATP-binding" evidence="4">
    <location>
        <begin position="38"/>
        <end position="196"/>
    </location>
</feature>
<dbReference type="SMART" id="SM00487">
    <property type="entry name" value="DEXDc"/>
    <property type="match status" value="1"/>
</dbReference>
<evidence type="ECO:0000313" key="6">
    <source>
        <dbReference type="EMBL" id="QHU12510.1"/>
    </source>
</evidence>
<evidence type="ECO:0000259" key="5">
    <source>
        <dbReference type="PROSITE" id="PS51194"/>
    </source>
</evidence>
<organism evidence="6">
    <name type="scientific">viral metagenome</name>
    <dbReference type="NCBI Taxonomy" id="1070528"/>
    <lineage>
        <taxon>unclassified sequences</taxon>
        <taxon>metagenomes</taxon>
        <taxon>organismal metagenomes</taxon>
    </lineage>
</organism>
<dbReference type="GO" id="GO:0016787">
    <property type="term" value="F:hydrolase activity"/>
    <property type="evidence" value="ECO:0007669"/>
    <property type="project" value="UniProtKB-KW"/>
</dbReference>
<dbReference type="InterPro" id="IPR050628">
    <property type="entry name" value="SNF2_RAD54_helicase_TF"/>
</dbReference>
<evidence type="ECO:0000256" key="2">
    <source>
        <dbReference type="ARBA" id="ARBA00022801"/>
    </source>
</evidence>
<dbReference type="PROSITE" id="PS51192">
    <property type="entry name" value="HELICASE_ATP_BIND_1"/>
    <property type="match status" value="1"/>
</dbReference>
<dbReference type="Gene3D" id="3.40.50.10810">
    <property type="entry name" value="Tandem AAA-ATPase domain"/>
    <property type="match status" value="1"/>
</dbReference>
<dbReference type="InterPro" id="IPR001650">
    <property type="entry name" value="Helicase_C-like"/>
</dbReference>
<dbReference type="AlphaFoldDB" id="A0A6C0K6S8"/>
<dbReference type="CDD" id="cd18793">
    <property type="entry name" value="SF2_C_SNF"/>
    <property type="match status" value="1"/>
</dbReference>
<dbReference type="GO" id="GO:0008094">
    <property type="term" value="F:ATP-dependent activity, acting on DNA"/>
    <property type="evidence" value="ECO:0007669"/>
    <property type="project" value="TreeGrafter"/>
</dbReference>
<keyword evidence="3" id="KW-0067">ATP-binding</keyword>
<evidence type="ECO:0000256" key="3">
    <source>
        <dbReference type="ARBA" id="ARBA00022840"/>
    </source>
</evidence>
<evidence type="ECO:0000259" key="4">
    <source>
        <dbReference type="PROSITE" id="PS51192"/>
    </source>
</evidence>
<feature type="domain" description="Helicase C-terminal" evidence="5">
    <location>
        <begin position="321"/>
        <end position="485"/>
    </location>
</feature>
<dbReference type="GO" id="GO:0006281">
    <property type="term" value="P:DNA repair"/>
    <property type="evidence" value="ECO:0007669"/>
    <property type="project" value="TreeGrafter"/>
</dbReference>
<dbReference type="GO" id="GO:0005524">
    <property type="term" value="F:ATP binding"/>
    <property type="evidence" value="ECO:0007669"/>
    <property type="project" value="UniProtKB-KW"/>
</dbReference>